<evidence type="ECO:0000313" key="17">
    <source>
        <dbReference type="EMBL" id="KVG40359.1"/>
    </source>
</evidence>
<evidence type="ECO:0000256" key="13">
    <source>
        <dbReference type="ARBA" id="ARBA00024209"/>
    </source>
</evidence>
<keyword evidence="9" id="KW-0833">Ubl conjugation pathway</keyword>
<feature type="transmembrane region" description="Helical" evidence="15">
    <location>
        <begin position="21"/>
        <end position="43"/>
    </location>
</feature>
<dbReference type="GO" id="GO:0061630">
    <property type="term" value="F:ubiquitin protein ligase activity"/>
    <property type="evidence" value="ECO:0007669"/>
    <property type="project" value="UniProtKB-EC"/>
</dbReference>
<comment type="caution">
    <text evidence="17">The sequence shown here is derived from an EMBL/GenBank/DDBJ whole genome shotgun (WGS) entry which is preliminary data.</text>
</comment>
<dbReference type="Gramene" id="KVG40359">
    <property type="protein sequence ID" value="KVG40359"/>
    <property type="gene ID" value="Ccrd_026452"/>
</dbReference>
<evidence type="ECO:0000256" key="2">
    <source>
        <dbReference type="ARBA" id="ARBA00004167"/>
    </source>
</evidence>
<evidence type="ECO:0000256" key="15">
    <source>
        <dbReference type="SAM" id="Phobius"/>
    </source>
</evidence>
<dbReference type="InterPro" id="IPR001841">
    <property type="entry name" value="Znf_RING"/>
</dbReference>
<evidence type="ECO:0000256" key="1">
    <source>
        <dbReference type="ARBA" id="ARBA00000900"/>
    </source>
</evidence>
<dbReference type="InterPro" id="IPR013083">
    <property type="entry name" value="Znf_RING/FYVE/PHD"/>
</dbReference>
<sequence>MTVGDSDSYTTQDTGKPAADITYVLGLSFAILVLLITLSYASYLCSRHRRSQSPPPDDDGHQLMAVSRGVDDAVLMTFPAFVYSEVMTPQKGADGNGSGCSICLADYKAADVIRLLPECGHLFHRKCIDTWLKAHPTCPVCRNSPLLSRLAGMDSVQPPYTTTTTTGKSQGISDYLFVVGFFVLILLLLTLTFTSYICKRSRSPPPTISFGATIHNNVDHRLITISPGLDDDVLLTFPTFLYSQATMAHKGVTPADANASGCSVCLADYKLEDVVRLLPECGHLFHVNCIDTWLKVHPTCPVCRNSPVAKKVPPLLQQLELTGQ</sequence>
<evidence type="ECO:0000256" key="5">
    <source>
        <dbReference type="ARBA" id="ARBA00022679"/>
    </source>
</evidence>
<feature type="domain" description="RING-type" evidence="16">
    <location>
        <begin position="100"/>
        <end position="142"/>
    </location>
</feature>
<evidence type="ECO:0000256" key="3">
    <source>
        <dbReference type="ARBA" id="ARBA00004906"/>
    </source>
</evidence>
<dbReference type="GO" id="GO:0008270">
    <property type="term" value="F:zinc ion binding"/>
    <property type="evidence" value="ECO:0007669"/>
    <property type="project" value="UniProtKB-KW"/>
</dbReference>
<keyword evidence="10" id="KW-0862">Zinc</keyword>
<evidence type="ECO:0000256" key="6">
    <source>
        <dbReference type="ARBA" id="ARBA00022692"/>
    </source>
</evidence>
<dbReference type="CDD" id="cd16461">
    <property type="entry name" value="RING-H2_EL5-like"/>
    <property type="match status" value="2"/>
</dbReference>
<organism evidence="17 18">
    <name type="scientific">Cynara cardunculus var. scolymus</name>
    <name type="common">Globe artichoke</name>
    <name type="synonym">Cynara scolymus</name>
    <dbReference type="NCBI Taxonomy" id="59895"/>
    <lineage>
        <taxon>Eukaryota</taxon>
        <taxon>Viridiplantae</taxon>
        <taxon>Streptophyta</taxon>
        <taxon>Embryophyta</taxon>
        <taxon>Tracheophyta</taxon>
        <taxon>Spermatophyta</taxon>
        <taxon>Magnoliopsida</taxon>
        <taxon>eudicotyledons</taxon>
        <taxon>Gunneridae</taxon>
        <taxon>Pentapetalae</taxon>
        <taxon>asterids</taxon>
        <taxon>campanulids</taxon>
        <taxon>Asterales</taxon>
        <taxon>Asteraceae</taxon>
        <taxon>Carduoideae</taxon>
        <taxon>Cardueae</taxon>
        <taxon>Carduinae</taxon>
        <taxon>Cynara</taxon>
    </lineage>
</organism>
<comment type="pathway">
    <text evidence="3">Protein modification; protein ubiquitination.</text>
</comment>
<dbReference type="PROSITE" id="PS50089">
    <property type="entry name" value="ZF_RING_2"/>
    <property type="match status" value="2"/>
</dbReference>
<keyword evidence="12 15" id="KW-0472">Membrane</keyword>
<dbReference type="EMBL" id="LEKV01008206">
    <property type="protein sequence ID" value="KVG40359.1"/>
    <property type="molecule type" value="Genomic_DNA"/>
</dbReference>
<evidence type="ECO:0000313" key="18">
    <source>
        <dbReference type="Proteomes" id="UP000243975"/>
    </source>
</evidence>
<dbReference type="GO" id="GO:0016020">
    <property type="term" value="C:membrane"/>
    <property type="evidence" value="ECO:0007669"/>
    <property type="project" value="UniProtKB-SubCell"/>
</dbReference>
<feature type="domain" description="RING-type" evidence="16">
    <location>
        <begin position="262"/>
        <end position="304"/>
    </location>
</feature>
<dbReference type="AlphaFoldDB" id="A0A103PZV4"/>
<evidence type="ECO:0000256" key="7">
    <source>
        <dbReference type="ARBA" id="ARBA00022723"/>
    </source>
</evidence>
<evidence type="ECO:0000256" key="11">
    <source>
        <dbReference type="ARBA" id="ARBA00022989"/>
    </source>
</evidence>
<evidence type="ECO:0000259" key="16">
    <source>
        <dbReference type="PROSITE" id="PS50089"/>
    </source>
</evidence>
<keyword evidence="6 15" id="KW-0812">Transmembrane</keyword>
<evidence type="ECO:0000256" key="9">
    <source>
        <dbReference type="ARBA" id="ARBA00022786"/>
    </source>
</evidence>
<keyword evidence="8 14" id="KW-0863">Zinc-finger</keyword>
<dbReference type="SUPFAM" id="SSF57850">
    <property type="entry name" value="RING/U-box"/>
    <property type="match status" value="2"/>
</dbReference>
<dbReference type="FunFam" id="3.30.40.10:FF:000187">
    <property type="entry name" value="E3 ubiquitin-protein ligase ATL6"/>
    <property type="match status" value="2"/>
</dbReference>
<evidence type="ECO:0000256" key="10">
    <source>
        <dbReference type="ARBA" id="ARBA00022833"/>
    </source>
</evidence>
<dbReference type="EC" id="2.3.2.27" evidence="4"/>
<protein>
    <recommendedName>
        <fullName evidence="4">RING-type E3 ubiquitin transferase</fullName>
        <ecNumber evidence="4">2.3.2.27</ecNumber>
    </recommendedName>
</protein>
<reference evidence="17 18" key="1">
    <citation type="journal article" date="2016" name="Sci. Rep.">
        <title>The genome sequence of the outbreeding globe artichoke constructed de novo incorporating a phase-aware low-pass sequencing strategy of F1 progeny.</title>
        <authorList>
            <person name="Scaglione D."/>
            <person name="Reyes-Chin-Wo S."/>
            <person name="Acquadro A."/>
            <person name="Froenicke L."/>
            <person name="Portis E."/>
            <person name="Beitel C."/>
            <person name="Tirone M."/>
            <person name="Mauro R."/>
            <person name="Lo Monaco A."/>
            <person name="Mauromicale G."/>
            <person name="Faccioli P."/>
            <person name="Cattivelli L."/>
            <person name="Rieseberg L."/>
            <person name="Michelmore R."/>
            <person name="Lanteri S."/>
        </authorList>
    </citation>
    <scope>NUCLEOTIDE SEQUENCE [LARGE SCALE GENOMIC DNA]</scope>
    <source>
        <strain evidence="17">2C</strain>
    </source>
</reference>
<keyword evidence="7" id="KW-0479">Metal-binding</keyword>
<dbReference type="InterPro" id="IPR045899">
    <property type="entry name" value="ATL71-like"/>
</dbReference>
<keyword evidence="5" id="KW-0808">Transferase</keyword>
<evidence type="ECO:0000256" key="4">
    <source>
        <dbReference type="ARBA" id="ARBA00012483"/>
    </source>
</evidence>
<dbReference type="Pfam" id="PF13639">
    <property type="entry name" value="zf-RING_2"/>
    <property type="match status" value="2"/>
</dbReference>
<evidence type="ECO:0000256" key="12">
    <source>
        <dbReference type="ARBA" id="ARBA00023136"/>
    </source>
</evidence>
<dbReference type="OMA" id="MEVMTIV"/>
<gene>
    <name evidence="17" type="ORF">Ccrd_026452</name>
</gene>
<proteinExistence type="inferred from homology"/>
<dbReference type="PANTHER" id="PTHR46719:SF24">
    <property type="entry name" value="ZINC FINGER, RING_FYVE_PHD-TYPE-RELATED"/>
    <property type="match status" value="1"/>
</dbReference>
<dbReference type="PANTHER" id="PTHR46719">
    <property type="entry name" value="TRANSCRIPTION FACTOR C2H2 FAMILY-RELATED"/>
    <property type="match status" value="1"/>
</dbReference>
<comment type="similarity">
    <text evidence="13">Belongs to the RING-type zinc finger family. ATL subfamily.</text>
</comment>
<evidence type="ECO:0000256" key="8">
    <source>
        <dbReference type="ARBA" id="ARBA00022771"/>
    </source>
</evidence>
<accession>A0A103PZV4</accession>
<comment type="catalytic activity">
    <reaction evidence="1">
        <text>S-ubiquitinyl-[E2 ubiquitin-conjugating enzyme]-L-cysteine + [acceptor protein]-L-lysine = [E2 ubiquitin-conjugating enzyme]-L-cysteine + N(6)-ubiquitinyl-[acceptor protein]-L-lysine.</text>
        <dbReference type="EC" id="2.3.2.27"/>
    </reaction>
</comment>
<feature type="transmembrane region" description="Helical" evidence="15">
    <location>
        <begin position="175"/>
        <end position="197"/>
    </location>
</feature>
<keyword evidence="11 15" id="KW-1133">Transmembrane helix</keyword>
<dbReference type="SMART" id="SM00184">
    <property type="entry name" value="RING"/>
    <property type="match status" value="2"/>
</dbReference>
<name>A0A103PZV4_CYNCS</name>
<keyword evidence="18" id="KW-1185">Reference proteome</keyword>
<evidence type="ECO:0000256" key="14">
    <source>
        <dbReference type="PROSITE-ProRule" id="PRU00175"/>
    </source>
</evidence>
<comment type="subcellular location">
    <subcellularLocation>
        <location evidence="2">Membrane</location>
        <topology evidence="2">Single-pass membrane protein</topology>
    </subcellularLocation>
</comment>
<dbReference type="Proteomes" id="UP000243975">
    <property type="component" value="Unassembled WGS sequence"/>
</dbReference>
<dbReference type="Gene3D" id="3.30.40.10">
    <property type="entry name" value="Zinc/RING finger domain, C3HC4 (zinc finger)"/>
    <property type="match status" value="2"/>
</dbReference>